<comment type="caution">
    <text evidence="2">The sequence shown here is derived from an EMBL/GenBank/DDBJ whole genome shotgun (WGS) entry which is preliminary data.</text>
</comment>
<gene>
    <name evidence="2" type="ORF">FOZ60_006889</name>
</gene>
<sequence>MMAANVQATEQVYEQHAEPYDGAYGMSPMPQYGEAPVAMWQSVPIAPPLPSARDIASMDFQQAFVHKCLYPSQSFLVSEGFAEHEEKEESEERDEVVETKVRTPRLPREPQPDYFGHLLGHPISADDDEDLEEDSTSKCRDEAEQNDVEDPVADAPEEPIQEDVVVEAPESPAAPEHVGTPEVEHEVVDVRPESKPVPSESDKEHEISEESTEDDDVDYFGHIMGHPMNHSNSQRKIKTPKEKEAPKIEETDSQETQGSVLGLFLGGVEVCDREENIGQFTVRPGEESADAGGGAKDVDETAPVAKTEEATVPEVEAVEETPEVVDAPKIELPRDAVHHRVVEESSKPSPPEVAMPAKQESQAPAVAPQPSRDPEVVQARSVSVEAKKSGKAEQPVETSSARSTTRKKSFFAGLCGSRNQD</sequence>
<feature type="compositionally biased region" description="Basic and acidic residues" evidence="1">
    <location>
        <begin position="96"/>
        <end position="111"/>
    </location>
</feature>
<dbReference type="AlphaFoldDB" id="A0A7J6NNP7"/>
<accession>A0A7J6NNP7</accession>
<feature type="compositionally biased region" description="Basic and acidic residues" evidence="1">
    <location>
        <begin position="182"/>
        <end position="208"/>
    </location>
</feature>
<evidence type="ECO:0000256" key="1">
    <source>
        <dbReference type="SAM" id="MobiDB-lite"/>
    </source>
</evidence>
<proteinExistence type="predicted"/>
<dbReference type="OrthoDB" id="436154at2759"/>
<organism evidence="2 3">
    <name type="scientific">Perkinsus olseni</name>
    <name type="common">Perkinsus atlanticus</name>
    <dbReference type="NCBI Taxonomy" id="32597"/>
    <lineage>
        <taxon>Eukaryota</taxon>
        <taxon>Sar</taxon>
        <taxon>Alveolata</taxon>
        <taxon>Perkinsozoa</taxon>
        <taxon>Perkinsea</taxon>
        <taxon>Perkinsida</taxon>
        <taxon>Perkinsidae</taxon>
        <taxon>Perkinsus</taxon>
    </lineage>
</organism>
<dbReference type="EMBL" id="JABANP010000279">
    <property type="protein sequence ID" value="KAF4685067.1"/>
    <property type="molecule type" value="Genomic_DNA"/>
</dbReference>
<dbReference type="Proteomes" id="UP000541610">
    <property type="component" value="Unassembled WGS sequence"/>
</dbReference>
<feature type="compositionally biased region" description="Basic and acidic residues" evidence="1">
    <location>
        <begin position="326"/>
        <end position="346"/>
    </location>
</feature>
<protein>
    <submittedName>
        <fullName evidence="2">Uncharacterized protein</fullName>
    </submittedName>
</protein>
<name>A0A7J6NNP7_PEROL</name>
<feature type="compositionally biased region" description="Acidic residues" evidence="1">
    <location>
        <begin position="125"/>
        <end position="134"/>
    </location>
</feature>
<evidence type="ECO:0000313" key="3">
    <source>
        <dbReference type="Proteomes" id="UP000541610"/>
    </source>
</evidence>
<evidence type="ECO:0000313" key="2">
    <source>
        <dbReference type="EMBL" id="KAF4685067.1"/>
    </source>
</evidence>
<feature type="region of interest" description="Disordered" evidence="1">
    <location>
        <begin position="81"/>
        <end position="260"/>
    </location>
</feature>
<feature type="region of interest" description="Disordered" evidence="1">
    <location>
        <begin position="279"/>
        <end position="421"/>
    </location>
</feature>
<feature type="compositionally biased region" description="Basic and acidic residues" evidence="1">
    <location>
        <begin position="239"/>
        <end position="250"/>
    </location>
</feature>
<reference evidence="2 3" key="1">
    <citation type="submission" date="2020-04" db="EMBL/GenBank/DDBJ databases">
        <title>Perkinsus olseni comparative genomics.</title>
        <authorList>
            <person name="Bogema D.R."/>
        </authorList>
    </citation>
    <scope>NUCLEOTIDE SEQUENCE [LARGE SCALE GENOMIC DNA]</scope>
    <source>
        <strain evidence="2">00978-12</strain>
    </source>
</reference>
<feature type="compositionally biased region" description="Acidic residues" evidence="1">
    <location>
        <begin position="144"/>
        <end position="165"/>
    </location>
</feature>
<feature type="compositionally biased region" description="Acidic residues" evidence="1">
    <location>
        <begin position="209"/>
        <end position="218"/>
    </location>
</feature>